<dbReference type="GO" id="GO:0005886">
    <property type="term" value="C:plasma membrane"/>
    <property type="evidence" value="ECO:0007669"/>
    <property type="project" value="UniProtKB-SubCell"/>
</dbReference>
<dbReference type="InterPro" id="IPR004117">
    <property type="entry name" value="7tm6_olfct_rcpt"/>
</dbReference>
<evidence type="ECO:0000313" key="10">
    <source>
        <dbReference type="EMBL" id="CAG9110582.1"/>
    </source>
</evidence>
<evidence type="ECO:0000256" key="5">
    <source>
        <dbReference type="ARBA" id="ARBA00022989"/>
    </source>
</evidence>
<keyword evidence="8 9" id="KW-0807">Transducer</keyword>
<evidence type="ECO:0000256" key="6">
    <source>
        <dbReference type="ARBA" id="ARBA00023136"/>
    </source>
</evidence>
<keyword evidence="4 9" id="KW-0552">Olfaction</keyword>
<dbReference type="Proteomes" id="UP000653454">
    <property type="component" value="Unassembled WGS sequence"/>
</dbReference>
<evidence type="ECO:0000256" key="2">
    <source>
        <dbReference type="ARBA" id="ARBA00022606"/>
    </source>
</evidence>
<comment type="caution">
    <text evidence="10">The sequence shown here is derived from an EMBL/GenBank/DDBJ whole genome shotgun (WGS) entry which is preliminary data.</text>
</comment>
<evidence type="ECO:0000256" key="7">
    <source>
        <dbReference type="ARBA" id="ARBA00023170"/>
    </source>
</evidence>
<feature type="transmembrane region" description="Helical" evidence="9">
    <location>
        <begin position="197"/>
        <end position="214"/>
    </location>
</feature>
<keyword evidence="7 9" id="KW-0675">Receptor</keyword>
<comment type="similarity">
    <text evidence="9">Belongs to the insect chemoreceptor superfamily. Heteromeric odorant receptor channel (TC 1.A.69) family.</text>
</comment>
<proteinExistence type="inferred from homology"/>
<keyword evidence="2 9" id="KW-0716">Sensory transduction</keyword>
<protein>
    <recommendedName>
        <fullName evidence="9">Odorant receptor</fullName>
    </recommendedName>
</protein>
<comment type="caution">
    <text evidence="9">Lacks conserved residue(s) required for the propagation of feature annotation.</text>
</comment>
<dbReference type="GO" id="GO:0005549">
    <property type="term" value="F:odorant binding"/>
    <property type="evidence" value="ECO:0007669"/>
    <property type="project" value="InterPro"/>
</dbReference>
<evidence type="ECO:0000256" key="8">
    <source>
        <dbReference type="ARBA" id="ARBA00023224"/>
    </source>
</evidence>
<dbReference type="GO" id="GO:0004984">
    <property type="term" value="F:olfactory receptor activity"/>
    <property type="evidence" value="ECO:0007669"/>
    <property type="project" value="InterPro"/>
</dbReference>
<accession>A0A8S4E5L6</accession>
<feature type="transmembrane region" description="Helical" evidence="9">
    <location>
        <begin position="79"/>
        <end position="101"/>
    </location>
</feature>
<feature type="transmembrane region" description="Helical" evidence="9">
    <location>
        <begin position="144"/>
        <end position="166"/>
    </location>
</feature>
<organism evidence="10 11">
    <name type="scientific">Plutella xylostella</name>
    <name type="common">Diamondback moth</name>
    <name type="synonym">Plutella maculipennis</name>
    <dbReference type="NCBI Taxonomy" id="51655"/>
    <lineage>
        <taxon>Eukaryota</taxon>
        <taxon>Metazoa</taxon>
        <taxon>Ecdysozoa</taxon>
        <taxon>Arthropoda</taxon>
        <taxon>Hexapoda</taxon>
        <taxon>Insecta</taxon>
        <taxon>Pterygota</taxon>
        <taxon>Neoptera</taxon>
        <taxon>Endopterygota</taxon>
        <taxon>Lepidoptera</taxon>
        <taxon>Glossata</taxon>
        <taxon>Ditrysia</taxon>
        <taxon>Yponomeutoidea</taxon>
        <taxon>Plutellidae</taxon>
        <taxon>Plutella</taxon>
    </lineage>
</organism>
<dbReference type="AlphaFoldDB" id="A0A8S4E5L6"/>
<gene>
    <name evidence="10" type="ORF">PLXY2_LOCUS4552</name>
</gene>
<evidence type="ECO:0000256" key="4">
    <source>
        <dbReference type="ARBA" id="ARBA00022725"/>
    </source>
</evidence>
<feature type="transmembrane region" description="Helical" evidence="9">
    <location>
        <begin position="282"/>
        <end position="302"/>
    </location>
</feature>
<evidence type="ECO:0000256" key="3">
    <source>
        <dbReference type="ARBA" id="ARBA00022692"/>
    </source>
</evidence>
<evidence type="ECO:0000313" key="11">
    <source>
        <dbReference type="Proteomes" id="UP000653454"/>
    </source>
</evidence>
<keyword evidence="6 9" id="KW-0472">Membrane</keyword>
<reference evidence="10" key="1">
    <citation type="submission" date="2020-11" db="EMBL/GenBank/DDBJ databases">
        <authorList>
            <person name="Whiteford S."/>
        </authorList>
    </citation>
    <scope>NUCLEOTIDE SEQUENCE</scope>
</reference>
<name>A0A8S4E5L6_PLUXY</name>
<keyword evidence="11" id="KW-1185">Reference proteome</keyword>
<keyword evidence="5 9" id="KW-1133">Transmembrane helix</keyword>
<sequence>MSVDPTVQEQAKAEILQSLNLSIFSMRQFGLSFDKPPNRRAFIRQKLILYLCFFGISYHIFSDIVNIGVTLATTPRVEFVVPLFHTFGYGALSSFKLWSVWYKKDVFKQRIADLVDIWPVPPLAPELQAIKDKSLLALRIAHRFFFGLNVSAVWIFNLTPVMIYVYESWWQGRPDAVVGFPWTCWYPFDKWDPTNHVFVYLFEILSGVTCVWAMSASDLMLTGMASHICMLLRILHQRLTSLAASEQPPPDHYRDIVSCIKLHQRLIVYCNDLEEAFSIVNLVNIVLSSINICCVVFVIVLLEPLSALSNKMFLGAALIQVGVICWYADDIYHANSAVAAAAYSCQWHKTGPSCQRALMFLIKRSQKPIALTAMNFTNINLTTFSSILYKSYSYFALLYTMYKEN</sequence>
<feature type="transmembrane region" description="Helical" evidence="9">
    <location>
        <begin position="47"/>
        <end position="67"/>
    </location>
</feature>
<dbReference type="PANTHER" id="PTHR21137">
    <property type="entry name" value="ODORANT RECEPTOR"/>
    <property type="match status" value="1"/>
</dbReference>
<dbReference type="GO" id="GO:0007165">
    <property type="term" value="P:signal transduction"/>
    <property type="evidence" value="ECO:0007669"/>
    <property type="project" value="UniProtKB-KW"/>
</dbReference>
<dbReference type="Pfam" id="PF02949">
    <property type="entry name" value="7tm_6"/>
    <property type="match status" value="1"/>
</dbReference>
<evidence type="ECO:0000256" key="9">
    <source>
        <dbReference type="RuleBase" id="RU351113"/>
    </source>
</evidence>
<comment type="subcellular location">
    <subcellularLocation>
        <location evidence="9">Cell membrane</location>
        <topology evidence="9">Multi-pass membrane protein</topology>
    </subcellularLocation>
    <subcellularLocation>
        <location evidence="1">Membrane</location>
        <topology evidence="1">Multi-pass membrane protein</topology>
    </subcellularLocation>
</comment>
<dbReference type="PANTHER" id="PTHR21137:SF44">
    <property type="entry name" value="ODORANT RECEPTOR 13A-RELATED"/>
    <property type="match status" value="1"/>
</dbReference>
<keyword evidence="3 9" id="KW-0812">Transmembrane</keyword>
<dbReference type="EMBL" id="CAJHNJ030000012">
    <property type="protein sequence ID" value="CAG9110582.1"/>
    <property type="molecule type" value="Genomic_DNA"/>
</dbReference>
<evidence type="ECO:0000256" key="1">
    <source>
        <dbReference type="ARBA" id="ARBA00004141"/>
    </source>
</evidence>